<organism evidence="1 2">
    <name type="scientific">Faecalibacterium hattorii</name>
    <dbReference type="NCBI Taxonomy" id="2935520"/>
    <lineage>
        <taxon>Bacteria</taxon>
        <taxon>Bacillati</taxon>
        <taxon>Bacillota</taxon>
        <taxon>Clostridia</taxon>
        <taxon>Eubacteriales</taxon>
        <taxon>Oscillospiraceae</taxon>
        <taxon>Faecalibacterium</taxon>
    </lineage>
</organism>
<dbReference type="EMBL" id="PRLC01000015">
    <property type="protein sequence ID" value="RAW58086.1"/>
    <property type="molecule type" value="Genomic_DNA"/>
</dbReference>
<name>A0A329UAJ9_9FIRM</name>
<keyword evidence="2" id="KW-1185">Reference proteome</keyword>
<accession>A0A329UAJ9</accession>
<dbReference type="Proteomes" id="UP000250429">
    <property type="component" value="Unassembled WGS sequence"/>
</dbReference>
<gene>
    <name evidence="1" type="ORF">C4N23_10655</name>
</gene>
<comment type="caution">
    <text evidence="1">The sequence shown here is derived from an EMBL/GenBank/DDBJ whole genome shotgun (WGS) entry which is preliminary data.</text>
</comment>
<reference evidence="1 2" key="1">
    <citation type="submission" date="2018-02" db="EMBL/GenBank/DDBJ databases">
        <title>Complete genome sequencing of Faecalibacterium prausnitzii strains isolated from the human gut.</title>
        <authorList>
            <person name="Fitzgerald B.C."/>
            <person name="Shkoporov A.N."/>
            <person name="Ross P.R."/>
            <person name="Hill C."/>
        </authorList>
    </citation>
    <scope>NUCLEOTIDE SEQUENCE [LARGE SCALE GENOMIC DNA]</scope>
    <source>
        <strain evidence="1 2">APC922/41-1</strain>
    </source>
</reference>
<dbReference type="RefSeq" id="WP_112145951.1">
    <property type="nucleotide sequence ID" value="NZ_PRLC01000015.1"/>
</dbReference>
<evidence type="ECO:0000313" key="1">
    <source>
        <dbReference type="EMBL" id="RAW58086.1"/>
    </source>
</evidence>
<dbReference type="AlphaFoldDB" id="A0A329UAJ9"/>
<evidence type="ECO:0000313" key="2">
    <source>
        <dbReference type="Proteomes" id="UP000250429"/>
    </source>
</evidence>
<protein>
    <submittedName>
        <fullName evidence="1">Uncharacterized protein</fullName>
    </submittedName>
</protein>
<proteinExistence type="predicted"/>
<sequence>MKYTTHPTKHALWSACKNFVIILKEATRFFLIKQEGQQKFGGEGDEAKTAQSSKSGKKFPIYKVIIKIQPLLRPLTKHRNEISFEKQRN</sequence>